<protein>
    <submittedName>
        <fullName evidence="2">Kinase-like domain</fullName>
    </submittedName>
</protein>
<organism evidence="2 3">
    <name type="scientific">Cordyceps militaris</name>
    <name type="common">Caterpillar fungus</name>
    <name type="synonym">Clavaria militaris</name>
    <dbReference type="NCBI Taxonomy" id="73501"/>
    <lineage>
        <taxon>Eukaryota</taxon>
        <taxon>Fungi</taxon>
        <taxon>Dikarya</taxon>
        <taxon>Ascomycota</taxon>
        <taxon>Pezizomycotina</taxon>
        <taxon>Sordariomycetes</taxon>
        <taxon>Hypocreomycetidae</taxon>
        <taxon>Hypocreales</taxon>
        <taxon>Cordycipitaceae</taxon>
        <taxon>Cordyceps</taxon>
    </lineage>
</organism>
<dbReference type="Proteomes" id="UP000323067">
    <property type="component" value="Chromosome vii"/>
</dbReference>
<proteinExistence type="predicted"/>
<dbReference type="VEuPathDB" id="FungiDB:A9K55_009040"/>
<sequence length="321" mass="36144">MPPNISALSQYQIQRFFQENTSVTPELCNAEAEKIAGQSVTATLSQGGSSYTVEGGQVVVQFRLPSSDLDMDLLKSIEQAYRGFAPQHEYRGRLGQARVYSMNNMGGICMYLARTELQSDNYHLLRVTLDDYARLVDFNNTLSSYNRTQLEGKYLSQLQQLRQGLPARFYPKLDEVIPKLPDLFATVPTEWPLVPNHIDLLENNIHVDPATGRITGICDWRGAEVSPFGMSLGAVEIMLGTLTTSGDFWRYHPNHMELRDYFRNRFCHYLGGTSDEEKRRIETARVVGLFLANGFQNGKPVTEEGEDLGFLGAVLQTALYP</sequence>
<evidence type="ECO:0000259" key="1">
    <source>
        <dbReference type="Pfam" id="PF01636"/>
    </source>
</evidence>
<dbReference type="OrthoDB" id="4865698at2759"/>
<gene>
    <name evidence="2" type="ORF">A9K55_009040</name>
</gene>
<dbReference type="Pfam" id="PF01636">
    <property type="entry name" value="APH"/>
    <property type="match status" value="1"/>
</dbReference>
<name>A0A2H4SHB4_CORMI</name>
<reference evidence="2 3" key="1">
    <citation type="journal article" date="2017" name="BMC Genomics">
        <title>Chromosome level assembly and secondary metabolite potential of the parasitic fungus Cordyceps militaris.</title>
        <authorList>
            <person name="Kramer G.J."/>
            <person name="Nodwell J.R."/>
        </authorList>
    </citation>
    <scope>NUCLEOTIDE SEQUENCE [LARGE SCALE GENOMIC DNA]</scope>
    <source>
        <strain evidence="2 3">ATCC 34164</strain>
    </source>
</reference>
<accession>A0A2H4SHB4</accession>
<dbReference type="EMBL" id="CP023324">
    <property type="protein sequence ID" value="ATY62491.1"/>
    <property type="molecule type" value="Genomic_DNA"/>
</dbReference>
<dbReference type="SUPFAM" id="SSF56112">
    <property type="entry name" value="Protein kinase-like (PK-like)"/>
    <property type="match status" value="1"/>
</dbReference>
<evidence type="ECO:0000313" key="2">
    <source>
        <dbReference type="EMBL" id="ATY62491.1"/>
    </source>
</evidence>
<dbReference type="InterPro" id="IPR002575">
    <property type="entry name" value="Aminoglycoside_PTrfase"/>
</dbReference>
<dbReference type="VEuPathDB" id="FungiDB:CCM_08790"/>
<keyword evidence="2" id="KW-0418">Kinase</keyword>
<dbReference type="InterPro" id="IPR011009">
    <property type="entry name" value="Kinase-like_dom_sf"/>
</dbReference>
<dbReference type="AlphaFoldDB" id="A0A2H4SHB4"/>
<dbReference type="Gene3D" id="3.90.1200.10">
    <property type="match status" value="1"/>
</dbReference>
<dbReference type="GO" id="GO:0016301">
    <property type="term" value="F:kinase activity"/>
    <property type="evidence" value="ECO:0007669"/>
    <property type="project" value="UniProtKB-KW"/>
</dbReference>
<keyword evidence="2" id="KW-0808">Transferase</keyword>
<evidence type="ECO:0000313" key="3">
    <source>
        <dbReference type="Proteomes" id="UP000323067"/>
    </source>
</evidence>
<feature type="domain" description="Aminoglycoside phosphotransferase" evidence="1">
    <location>
        <begin position="151"/>
        <end position="228"/>
    </location>
</feature>